<dbReference type="InterPro" id="IPR004250">
    <property type="entry name" value="Somatostatin"/>
</dbReference>
<dbReference type="InterPro" id="IPR018142">
    <property type="entry name" value="Somatostatin/Cortistatin_C"/>
</dbReference>
<feature type="region of interest" description="Disordered" evidence="9">
    <location>
        <begin position="97"/>
        <end position="133"/>
    </location>
</feature>
<organism evidence="12 13">
    <name type="scientific">Aldrovandia affinis</name>
    <dbReference type="NCBI Taxonomy" id="143900"/>
    <lineage>
        <taxon>Eukaryota</taxon>
        <taxon>Metazoa</taxon>
        <taxon>Chordata</taxon>
        <taxon>Craniata</taxon>
        <taxon>Vertebrata</taxon>
        <taxon>Euteleostomi</taxon>
        <taxon>Actinopterygii</taxon>
        <taxon>Neopterygii</taxon>
        <taxon>Teleostei</taxon>
        <taxon>Notacanthiformes</taxon>
        <taxon>Halosauridae</taxon>
        <taxon>Aldrovandia</taxon>
    </lineage>
</organism>
<evidence type="ECO:0000256" key="6">
    <source>
        <dbReference type="ARBA" id="ARBA00022702"/>
    </source>
</evidence>
<dbReference type="GO" id="GO:0005179">
    <property type="term" value="F:hormone activity"/>
    <property type="evidence" value="ECO:0007669"/>
    <property type="project" value="UniProtKB-KW"/>
</dbReference>
<dbReference type="GO" id="GO:0005615">
    <property type="term" value="C:extracellular space"/>
    <property type="evidence" value="ECO:0007669"/>
    <property type="project" value="TreeGrafter"/>
</dbReference>
<dbReference type="Pfam" id="PF03002">
    <property type="entry name" value="Somatostatin"/>
    <property type="match status" value="1"/>
</dbReference>
<reference evidence="12" key="1">
    <citation type="journal article" date="2023" name="Science">
        <title>Genome structures resolve the early diversification of teleost fishes.</title>
        <authorList>
            <person name="Parey E."/>
            <person name="Louis A."/>
            <person name="Montfort J."/>
            <person name="Bouchez O."/>
            <person name="Roques C."/>
            <person name="Iampietro C."/>
            <person name="Lluch J."/>
            <person name="Castinel A."/>
            <person name="Donnadieu C."/>
            <person name="Desvignes T."/>
            <person name="Floi Bucao C."/>
            <person name="Jouanno E."/>
            <person name="Wen M."/>
            <person name="Mejri S."/>
            <person name="Dirks R."/>
            <person name="Jansen H."/>
            <person name="Henkel C."/>
            <person name="Chen W.J."/>
            <person name="Zahm M."/>
            <person name="Cabau C."/>
            <person name="Klopp C."/>
            <person name="Thompson A.W."/>
            <person name="Robinson-Rechavi M."/>
            <person name="Braasch I."/>
            <person name="Lecointre G."/>
            <person name="Bobe J."/>
            <person name="Postlethwait J.H."/>
            <person name="Berthelot C."/>
            <person name="Roest Crollius H."/>
            <person name="Guiguen Y."/>
        </authorList>
    </citation>
    <scope>NUCLEOTIDE SEQUENCE</scope>
    <source>
        <strain evidence="12">NC1722</strain>
    </source>
</reference>
<keyword evidence="4" id="KW-0964">Secreted</keyword>
<evidence type="ECO:0000256" key="2">
    <source>
        <dbReference type="ARBA" id="ARBA00004613"/>
    </source>
</evidence>
<feature type="domain" description="Somatostatin/Cortistatin C-terminal" evidence="11">
    <location>
        <begin position="130"/>
        <end position="147"/>
    </location>
</feature>
<keyword evidence="5" id="KW-0165">Cleavage on pair of basic residues</keyword>
<evidence type="ECO:0000256" key="3">
    <source>
        <dbReference type="ARBA" id="ARBA00008327"/>
    </source>
</evidence>
<protein>
    <recommendedName>
        <fullName evidence="11">Somatostatin/Cortistatin C-terminal domain-containing protein</fullName>
    </recommendedName>
</protein>
<evidence type="ECO:0000256" key="5">
    <source>
        <dbReference type="ARBA" id="ARBA00022685"/>
    </source>
</evidence>
<keyword evidence="13" id="KW-1185">Reference proteome</keyword>
<accession>A0AAD7SPB1</accession>
<gene>
    <name evidence="12" type="ORF">AAFF_G00303810</name>
</gene>
<feature type="compositionally biased region" description="Basic and acidic residues" evidence="9">
    <location>
        <begin position="106"/>
        <end position="121"/>
    </location>
</feature>
<dbReference type="PANTHER" id="PTHR10558">
    <property type="entry name" value="SOMATOSTATIN"/>
    <property type="match status" value="1"/>
</dbReference>
<dbReference type="EMBL" id="JAINUG010000044">
    <property type="protein sequence ID" value="KAJ8406150.1"/>
    <property type="molecule type" value="Genomic_DNA"/>
</dbReference>
<evidence type="ECO:0000256" key="10">
    <source>
        <dbReference type="SAM" id="SignalP"/>
    </source>
</evidence>
<comment type="caution">
    <text evidence="12">The sequence shown here is derived from an EMBL/GenBank/DDBJ whole genome shotgun (WGS) entry which is preliminary data.</text>
</comment>
<dbReference type="PANTHER" id="PTHR10558:SF2">
    <property type="entry name" value="SOMATOSTATIN"/>
    <property type="match status" value="1"/>
</dbReference>
<keyword evidence="7 8" id="KW-1015">Disulfide bond</keyword>
<dbReference type="PIRSF" id="PIRSF001814">
    <property type="entry name" value="Somatostatin"/>
    <property type="match status" value="1"/>
</dbReference>
<feature type="chain" id="PRO_5042066302" description="Somatostatin/Cortistatin C-terminal domain-containing protein" evidence="10">
    <location>
        <begin position="27"/>
        <end position="147"/>
    </location>
</feature>
<evidence type="ECO:0000256" key="4">
    <source>
        <dbReference type="ARBA" id="ARBA00022525"/>
    </source>
</evidence>
<evidence type="ECO:0000313" key="13">
    <source>
        <dbReference type="Proteomes" id="UP001221898"/>
    </source>
</evidence>
<name>A0AAD7SPB1_9TELE</name>
<dbReference type="GO" id="GO:0030334">
    <property type="term" value="P:regulation of cell migration"/>
    <property type="evidence" value="ECO:0007669"/>
    <property type="project" value="TreeGrafter"/>
</dbReference>
<evidence type="ECO:0000313" key="12">
    <source>
        <dbReference type="EMBL" id="KAJ8406150.1"/>
    </source>
</evidence>
<proteinExistence type="inferred from homology"/>
<comment type="similarity">
    <text evidence="3">Belongs to the somatostatin family.</text>
</comment>
<evidence type="ECO:0000256" key="7">
    <source>
        <dbReference type="ARBA" id="ARBA00023157"/>
    </source>
</evidence>
<comment type="function">
    <text evidence="1">Somatostatin inhibits the release of somatotropin.</text>
</comment>
<sequence length="147" mass="16109">MLPQRAPSTLALLGLALALCSPSVTAQPALRYKRLLQKARAAATATQDQREQMVEALLSQLVQRRGVAQDSKVTTADRAETLEAKEGKVSQLEWGKQRIGMVQGKQGDRGESADAELEHTPDSPSSLPPRERKAGCKNFYWKTFTSC</sequence>
<evidence type="ECO:0000256" key="8">
    <source>
        <dbReference type="PIRSR" id="PIRSR001814-1"/>
    </source>
</evidence>
<dbReference type="AlphaFoldDB" id="A0AAD7SPB1"/>
<feature type="signal peptide" evidence="10">
    <location>
        <begin position="1"/>
        <end position="26"/>
    </location>
</feature>
<evidence type="ECO:0000256" key="1">
    <source>
        <dbReference type="ARBA" id="ARBA00003524"/>
    </source>
</evidence>
<dbReference type="Proteomes" id="UP001221898">
    <property type="component" value="Unassembled WGS sequence"/>
</dbReference>
<keyword evidence="6" id="KW-0372">Hormone</keyword>
<comment type="subcellular location">
    <subcellularLocation>
        <location evidence="2">Secreted</location>
    </subcellularLocation>
</comment>
<evidence type="ECO:0000256" key="9">
    <source>
        <dbReference type="SAM" id="MobiDB-lite"/>
    </source>
</evidence>
<feature type="disulfide bond" evidence="8">
    <location>
        <begin position="136"/>
        <end position="147"/>
    </location>
</feature>
<keyword evidence="10" id="KW-0732">Signal</keyword>
<evidence type="ECO:0000259" key="11">
    <source>
        <dbReference type="Pfam" id="PF03002"/>
    </source>
</evidence>